<dbReference type="AlphaFoldDB" id="A5CLY2"/>
<evidence type="ECO:0000313" key="3">
    <source>
        <dbReference type="Proteomes" id="UP000001564"/>
    </source>
</evidence>
<gene>
    <name evidence="2" type="ordered locus">CMM_0048</name>
</gene>
<keyword evidence="3" id="KW-1185">Reference proteome</keyword>
<feature type="region of interest" description="Disordered" evidence="1">
    <location>
        <begin position="120"/>
        <end position="145"/>
    </location>
</feature>
<name>A5CLY2_CLAM3</name>
<dbReference type="HOGENOM" id="CLU_1783456_0_0_11"/>
<evidence type="ECO:0000313" key="2">
    <source>
        <dbReference type="EMBL" id="CAN00061.1"/>
    </source>
</evidence>
<proteinExistence type="predicted"/>
<protein>
    <submittedName>
        <fullName evidence="2">Uncharacterized protein</fullName>
    </submittedName>
</protein>
<accession>A5CLY2</accession>
<dbReference type="Proteomes" id="UP000001564">
    <property type="component" value="Chromosome"/>
</dbReference>
<dbReference type="KEGG" id="cmi:CMM_0048"/>
<reference evidence="2 3" key="1">
    <citation type="journal article" date="2008" name="J. Bacteriol.">
        <title>The genome sequence of the tomato-pathogenic actinomycete Clavibacter michiganensis subsp. michiganensis NCPPB382 reveals a large island involved in pathogenicity.</title>
        <authorList>
            <person name="Gartemann K.H."/>
            <person name="Abt B."/>
            <person name="Bekel T."/>
            <person name="Burger A."/>
            <person name="Engemann J."/>
            <person name="Flugel M."/>
            <person name="Gaigalat L."/>
            <person name="Goesmann A."/>
            <person name="Grafen I."/>
            <person name="Kalinowski J."/>
            <person name="Kaup O."/>
            <person name="Kirchner O."/>
            <person name="Krause L."/>
            <person name="Linke B."/>
            <person name="McHardy A."/>
            <person name="Meyer F."/>
            <person name="Pohle S."/>
            <person name="Ruckert C."/>
            <person name="Schneiker S."/>
            <person name="Zellermann E.M."/>
            <person name="Puhler A."/>
            <person name="Eichenlaub R."/>
            <person name="Kaiser O."/>
            <person name="Bartels D."/>
        </authorList>
    </citation>
    <scope>NUCLEOTIDE SEQUENCE [LARGE SCALE GENOMIC DNA]</scope>
    <source>
        <strain evidence="2 3">NCPPB 382</strain>
    </source>
</reference>
<evidence type="ECO:0000256" key="1">
    <source>
        <dbReference type="SAM" id="MobiDB-lite"/>
    </source>
</evidence>
<dbReference type="EMBL" id="AM711867">
    <property type="protein sequence ID" value="CAN00061.1"/>
    <property type="molecule type" value="Genomic_DNA"/>
</dbReference>
<feature type="compositionally biased region" description="Acidic residues" evidence="1">
    <location>
        <begin position="136"/>
        <end position="145"/>
    </location>
</feature>
<organism evidence="2 3">
    <name type="scientific">Clavibacter michiganensis subsp. michiganensis (strain NCPPB 382)</name>
    <dbReference type="NCBI Taxonomy" id="443906"/>
    <lineage>
        <taxon>Bacteria</taxon>
        <taxon>Bacillati</taxon>
        <taxon>Actinomycetota</taxon>
        <taxon>Actinomycetes</taxon>
        <taxon>Micrococcales</taxon>
        <taxon>Microbacteriaceae</taxon>
        <taxon>Clavibacter</taxon>
    </lineage>
</organism>
<sequence>MAPGRGGIRDGPGSVLHGRRVQCGAVRVRFGLGRAHYGDGRLVGVVRVALGTACVVDVGDDLLDLAERVPSRGELAEVRGVVGRHAAPRLAAHRALHAPTTTARATCCAFVGVAARNFPSASPTSQSCDVRCQTPVDDDSASGAR</sequence>